<feature type="transmembrane region" description="Helical" evidence="2">
    <location>
        <begin position="166"/>
        <end position="193"/>
    </location>
</feature>
<name>A0A1E7JWJ6_9ACTN</name>
<dbReference type="AlphaFoldDB" id="A0A1E7JWJ6"/>
<evidence type="ECO:0000313" key="4">
    <source>
        <dbReference type="Proteomes" id="UP000176101"/>
    </source>
</evidence>
<evidence type="ECO:0000313" key="3">
    <source>
        <dbReference type="EMBL" id="OEU96034.1"/>
    </source>
</evidence>
<keyword evidence="4" id="KW-1185">Reference proteome</keyword>
<feature type="transmembrane region" description="Helical" evidence="2">
    <location>
        <begin position="205"/>
        <end position="222"/>
    </location>
</feature>
<sequence>MPDPHRGRPPAPPEPAPEGPEDGQLRLGDGHMRLDPNLTPHQRSLALRIQRTSKGFGVGFVLGLPLTFGGAHYGVTEHPAGFVASALGLALLVVGAVATVKLRALRRQLRQITPDAWRSPVAHLPSARKAARLAAYLNGLLAALSLAAAGYLLVKGAGWGAYGNSIGFGALLTAAFLPLAMATAATLTIPQLLRGVPAGARIGRSLYSILMLLGSMVLFSGVESAAVVPLTAGGTVTAICLAAMTLLGRMAQRMRAESG</sequence>
<keyword evidence="2" id="KW-0472">Membrane</keyword>
<accession>A0A1E7JWJ6</accession>
<feature type="region of interest" description="Disordered" evidence="1">
    <location>
        <begin position="1"/>
        <end position="34"/>
    </location>
</feature>
<keyword evidence="2" id="KW-1133">Transmembrane helix</keyword>
<reference evidence="3 4" key="1">
    <citation type="journal article" date="2016" name="Front. Microbiol.">
        <title>Comparative Genomics Analysis of Streptomyces Species Reveals Their Adaptation to the Marine Environment and Their Diversity at the Genomic Level.</title>
        <authorList>
            <person name="Tian X."/>
            <person name="Zhang Z."/>
            <person name="Yang T."/>
            <person name="Chen M."/>
            <person name="Li J."/>
            <person name="Chen F."/>
            <person name="Yang J."/>
            <person name="Li W."/>
            <person name="Zhang B."/>
            <person name="Zhang Z."/>
            <person name="Wu J."/>
            <person name="Zhang C."/>
            <person name="Long L."/>
            <person name="Xiao J."/>
        </authorList>
    </citation>
    <scope>NUCLEOTIDE SEQUENCE [LARGE SCALE GENOMIC DNA]</scope>
    <source>
        <strain evidence="3 4">SCSIO 02100</strain>
    </source>
</reference>
<feature type="transmembrane region" description="Helical" evidence="2">
    <location>
        <begin position="55"/>
        <end position="75"/>
    </location>
</feature>
<evidence type="ECO:0000256" key="1">
    <source>
        <dbReference type="SAM" id="MobiDB-lite"/>
    </source>
</evidence>
<keyword evidence="2" id="KW-0812">Transmembrane</keyword>
<dbReference type="STRING" id="1075402.AN216_21915"/>
<comment type="caution">
    <text evidence="3">The sequence shown here is derived from an EMBL/GenBank/DDBJ whole genome shotgun (WGS) entry which is preliminary data.</text>
</comment>
<evidence type="ECO:0000256" key="2">
    <source>
        <dbReference type="SAM" id="Phobius"/>
    </source>
</evidence>
<dbReference type="Proteomes" id="UP000176101">
    <property type="component" value="Unassembled WGS sequence"/>
</dbReference>
<feature type="transmembrane region" description="Helical" evidence="2">
    <location>
        <begin position="133"/>
        <end position="154"/>
    </location>
</feature>
<feature type="transmembrane region" description="Helical" evidence="2">
    <location>
        <begin position="81"/>
        <end position="100"/>
    </location>
</feature>
<dbReference type="EMBL" id="LJGU01000148">
    <property type="protein sequence ID" value="OEU96034.1"/>
    <property type="molecule type" value="Genomic_DNA"/>
</dbReference>
<proteinExistence type="predicted"/>
<organism evidence="3 4">
    <name type="scientific">Streptomyces oceani</name>
    <dbReference type="NCBI Taxonomy" id="1075402"/>
    <lineage>
        <taxon>Bacteria</taxon>
        <taxon>Bacillati</taxon>
        <taxon>Actinomycetota</taxon>
        <taxon>Actinomycetes</taxon>
        <taxon>Kitasatosporales</taxon>
        <taxon>Streptomycetaceae</taxon>
        <taxon>Streptomyces</taxon>
    </lineage>
</organism>
<feature type="transmembrane region" description="Helical" evidence="2">
    <location>
        <begin position="228"/>
        <end position="247"/>
    </location>
</feature>
<protein>
    <submittedName>
        <fullName evidence="3">Uncharacterized protein</fullName>
    </submittedName>
</protein>
<gene>
    <name evidence="3" type="ORF">AN216_21915</name>
</gene>
<feature type="compositionally biased region" description="Pro residues" evidence="1">
    <location>
        <begin position="7"/>
        <end position="18"/>
    </location>
</feature>